<dbReference type="AlphaFoldDB" id="A0A1Z2XTH7"/>
<feature type="transmembrane region" description="Helical" evidence="8">
    <location>
        <begin position="181"/>
        <end position="203"/>
    </location>
</feature>
<dbReference type="EMBL" id="CP021422">
    <property type="protein sequence ID" value="ASB41715.1"/>
    <property type="molecule type" value="Genomic_DNA"/>
</dbReference>
<dbReference type="Proteomes" id="UP000196710">
    <property type="component" value="Chromosome"/>
</dbReference>
<dbReference type="RefSeq" id="WP_066539390.1">
    <property type="nucleotide sequence ID" value="NZ_CAJTCQ010000005.1"/>
</dbReference>
<dbReference type="PROSITE" id="PS50928">
    <property type="entry name" value="ABC_TM1"/>
    <property type="match status" value="1"/>
</dbReference>
<gene>
    <name evidence="10" type="ORF">ADH66_14220</name>
    <name evidence="11" type="ORF">I5Q82_04590</name>
</gene>
<evidence type="ECO:0000256" key="4">
    <source>
        <dbReference type="ARBA" id="ARBA00022475"/>
    </source>
</evidence>
<protein>
    <submittedName>
        <fullName evidence="11">ABC transporter permease</fullName>
    </submittedName>
</protein>
<evidence type="ECO:0000313" key="10">
    <source>
        <dbReference type="EMBL" id="ASB41715.1"/>
    </source>
</evidence>
<dbReference type="Gene3D" id="1.10.3720.10">
    <property type="entry name" value="MetI-like"/>
    <property type="match status" value="1"/>
</dbReference>
<dbReference type="GO" id="GO:0055085">
    <property type="term" value="P:transmembrane transport"/>
    <property type="evidence" value="ECO:0007669"/>
    <property type="project" value="InterPro"/>
</dbReference>
<dbReference type="EMBL" id="CP065321">
    <property type="protein sequence ID" value="QQR30980.1"/>
    <property type="molecule type" value="Genomic_DNA"/>
</dbReference>
<feature type="transmembrane region" description="Helical" evidence="8">
    <location>
        <begin position="137"/>
        <end position="160"/>
    </location>
</feature>
<reference evidence="11 13" key="3">
    <citation type="submission" date="2020-11" db="EMBL/GenBank/DDBJ databases">
        <title>Closed and high quality bacterial genomes of the OMM12 community.</title>
        <authorList>
            <person name="Marbouty M."/>
            <person name="Lamy-Besnier Q."/>
            <person name="Debarbieux L."/>
            <person name="Koszul R."/>
        </authorList>
    </citation>
    <scope>NUCLEOTIDE SEQUENCE [LARGE SCALE GENOMIC DNA]</scope>
    <source>
        <strain evidence="11 13">KB18</strain>
    </source>
</reference>
<dbReference type="Proteomes" id="UP000596035">
    <property type="component" value="Chromosome"/>
</dbReference>
<feature type="transmembrane region" description="Helical" evidence="8">
    <location>
        <begin position="91"/>
        <end position="110"/>
    </location>
</feature>
<dbReference type="InterPro" id="IPR000515">
    <property type="entry name" value="MetI-like"/>
</dbReference>
<keyword evidence="12" id="KW-1185">Reference proteome</keyword>
<dbReference type="PANTHER" id="PTHR42929:SF1">
    <property type="entry name" value="INNER MEMBRANE ABC TRANSPORTER PERMEASE PROTEIN YDCU-RELATED"/>
    <property type="match status" value="1"/>
</dbReference>
<evidence type="ECO:0000256" key="8">
    <source>
        <dbReference type="RuleBase" id="RU363032"/>
    </source>
</evidence>
<accession>A0A1Z2XTH7</accession>
<keyword evidence="3 8" id="KW-0813">Transport</keyword>
<dbReference type="GO" id="GO:0005886">
    <property type="term" value="C:plasma membrane"/>
    <property type="evidence" value="ECO:0007669"/>
    <property type="project" value="UniProtKB-SubCell"/>
</dbReference>
<dbReference type="InterPro" id="IPR035906">
    <property type="entry name" value="MetI-like_sf"/>
</dbReference>
<dbReference type="PANTHER" id="PTHR42929">
    <property type="entry name" value="INNER MEMBRANE ABC TRANSPORTER PERMEASE PROTEIN YDCU-RELATED-RELATED"/>
    <property type="match status" value="1"/>
</dbReference>
<evidence type="ECO:0000256" key="5">
    <source>
        <dbReference type="ARBA" id="ARBA00022692"/>
    </source>
</evidence>
<comment type="similarity">
    <text evidence="2">Belongs to the binding-protein-dependent transport system permease family. CysTW subfamily.</text>
</comment>
<evidence type="ECO:0000256" key="6">
    <source>
        <dbReference type="ARBA" id="ARBA00022989"/>
    </source>
</evidence>
<dbReference type="KEGG" id="amur:ADH66_14220"/>
<sequence>MKTNSKLLSAPYTVWMTIFIVLPMVLVAYFAFTDKQGSFTLENILSVGQYSNVFLRSIWLGAVATAICLVLGYPLAYIIAKLPAKRQSVMVMLVMLPMWMNFLLRTYAWMTLLEDNGLINAALSAIGLPRAHMINTAGAVVLGMVYNYIPYMVLPLYSVLTKIDESVIEAAQDLGASDSKVFLKVVVPMSMPGVISGVTMVFVPAVSTFIISKMLGGGGNLLIGDLIDMQFLGSAYNPNLGSAISLVLMVIILICMGIMNQFDEAEDQGKGGIML</sequence>
<comment type="subcellular location">
    <subcellularLocation>
        <location evidence="1 8">Cell membrane</location>
        <topology evidence="1 8">Multi-pass membrane protein</topology>
    </subcellularLocation>
</comment>
<evidence type="ECO:0000256" key="7">
    <source>
        <dbReference type="ARBA" id="ARBA00023136"/>
    </source>
</evidence>
<keyword evidence="5 8" id="KW-0812">Transmembrane</keyword>
<keyword evidence="4" id="KW-1003">Cell membrane</keyword>
<dbReference type="CDD" id="cd06261">
    <property type="entry name" value="TM_PBP2"/>
    <property type="match status" value="1"/>
</dbReference>
<feature type="transmembrane region" description="Helical" evidence="8">
    <location>
        <begin position="58"/>
        <end position="79"/>
    </location>
</feature>
<proteinExistence type="inferred from homology"/>
<keyword evidence="7 8" id="KW-0472">Membrane</keyword>
<name>A0A1Z2XTH7_9FIRM</name>
<keyword evidence="6 8" id="KW-1133">Transmembrane helix</keyword>
<evidence type="ECO:0000256" key="3">
    <source>
        <dbReference type="ARBA" id="ARBA00022448"/>
    </source>
</evidence>
<dbReference type="SUPFAM" id="SSF161098">
    <property type="entry name" value="MetI-like"/>
    <property type="match status" value="1"/>
</dbReference>
<feature type="transmembrane region" description="Helical" evidence="8">
    <location>
        <begin position="12"/>
        <end position="32"/>
    </location>
</feature>
<feature type="domain" description="ABC transmembrane type-1" evidence="9">
    <location>
        <begin position="54"/>
        <end position="259"/>
    </location>
</feature>
<feature type="transmembrane region" description="Helical" evidence="8">
    <location>
        <begin position="239"/>
        <end position="259"/>
    </location>
</feature>
<evidence type="ECO:0000313" key="13">
    <source>
        <dbReference type="Proteomes" id="UP000596035"/>
    </source>
</evidence>
<reference evidence="10" key="1">
    <citation type="journal article" date="2017" name="Genome Announc.">
        <title>High-Quality Whole-Genome Sequences of the Oligo-Mouse-Microbiota Bacterial Community.</title>
        <authorList>
            <person name="Garzetti D."/>
            <person name="Brugiroux S."/>
            <person name="Bunk B."/>
            <person name="Pukall R."/>
            <person name="McCoy K.D."/>
            <person name="Macpherson A.J."/>
            <person name="Stecher B."/>
        </authorList>
    </citation>
    <scope>NUCLEOTIDE SEQUENCE</scope>
    <source>
        <strain evidence="10">KB18</strain>
    </source>
</reference>
<organism evidence="11 13">
    <name type="scientific">Acutalibacter muris</name>
    <dbReference type="NCBI Taxonomy" id="1796620"/>
    <lineage>
        <taxon>Bacteria</taxon>
        <taxon>Bacillati</taxon>
        <taxon>Bacillota</taxon>
        <taxon>Clostridia</taxon>
        <taxon>Eubacteriales</taxon>
        <taxon>Acutalibacteraceae</taxon>
        <taxon>Acutalibacter</taxon>
    </lineage>
</organism>
<dbReference type="Pfam" id="PF00528">
    <property type="entry name" value="BPD_transp_1"/>
    <property type="match status" value="1"/>
</dbReference>
<evidence type="ECO:0000313" key="11">
    <source>
        <dbReference type="EMBL" id="QQR30980.1"/>
    </source>
</evidence>
<evidence type="ECO:0000256" key="1">
    <source>
        <dbReference type="ARBA" id="ARBA00004651"/>
    </source>
</evidence>
<evidence type="ECO:0000259" key="9">
    <source>
        <dbReference type="PROSITE" id="PS50928"/>
    </source>
</evidence>
<evidence type="ECO:0000256" key="2">
    <source>
        <dbReference type="ARBA" id="ARBA00007069"/>
    </source>
</evidence>
<evidence type="ECO:0000313" key="12">
    <source>
        <dbReference type="Proteomes" id="UP000196710"/>
    </source>
</evidence>
<reference evidence="12" key="2">
    <citation type="submission" date="2017-05" db="EMBL/GenBank/DDBJ databases">
        <title>Improved OligoMM genomes.</title>
        <authorList>
            <person name="Garzetti D."/>
        </authorList>
    </citation>
    <scope>NUCLEOTIDE SEQUENCE [LARGE SCALE GENOMIC DNA]</scope>
    <source>
        <strain evidence="12">KB18</strain>
    </source>
</reference>